<dbReference type="Pfam" id="PF13359">
    <property type="entry name" value="DDE_Tnp_4"/>
    <property type="match status" value="1"/>
</dbReference>
<dbReference type="PANTHER" id="PTHR22930:SF281">
    <property type="entry name" value="NUCLEASE"/>
    <property type="match status" value="1"/>
</dbReference>
<dbReference type="Pfam" id="PF26138">
    <property type="entry name" value="DUF8040"/>
    <property type="match status" value="1"/>
</dbReference>
<feature type="domain" description="DDE Tnp4" evidence="8">
    <location>
        <begin position="111"/>
        <end position="207"/>
    </location>
</feature>
<organism evidence="10">
    <name type="scientific">Arabidopsis thaliana</name>
    <name type="common">Mouse-ear cress</name>
    <dbReference type="NCBI Taxonomy" id="3702"/>
    <lineage>
        <taxon>Eukaryota</taxon>
        <taxon>Viridiplantae</taxon>
        <taxon>Streptophyta</taxon>
        <taxon>Embryophyta</taxon>
        <taxon>Tracheophyta</taxon>
        <taxon>Spermatophyta</taxon>
        <taxon>Magnoliopsida</taxon>
        <taxon>eudicotyledons</taxon>
        <taxon>Gunneridae</taxon>
        <taxon>Pentapetalae</taxon>
        <taxon>rosids</taxon>
        <taxon>malvids</taxon>
        <taxon>Brassicales</taxon>
        <taxon>Brassicaceae</taxon>
        <taxon>Camelineae</taxon>
        <taxon>Arabidopsis</taxon>
    </lineage>
</organism>
<evidence type="ECO:0000256" key="5">
    <source>
        <dbReference type="ARBA" id="ARBA00022723"/>
    </source>
</evidence>
<evidence type="ECO:0000256" key="4">
    <source>
        <dbReference type="ARBA" id="ARBA00022722"/>
    </source>
</evidence>
<feature type="domain" description="DUF8040" evidence="9">
    <location>
        <begin position="1"/>
        <end position="68"/>
    </location>
</feature>
<evidence type="ECO:0000256" key="2">
    <source>
        <dbReference type="ARBA" id="ARBA00004123"/>
    </source>
</evidence>
<evidence type="ECO:0000256" key="6">
    <source>
        <dbReference type="ARBA" id="ARBA00022801"/>
    </source>
</evidence>
<dbReference type="InterPro" id="IPR058353">
    <property type="entry name" value="DUF8040"/>
</dbReference>
<evidence type="ECO:0000256" key="1">
    <source>
        <dbReference type="ARBA" id="ARBA00001968"/>
    </source>
</evidence>
<dbReference type="EMBL" id="AP002067">
    <property type="protein sequence ID" value="BAA97077.1"/>
    <property type="molecule type" value="Genomic_DNA"/>
</dbReference>
<dbReference type="PANTHER" id="PTHR22930">
    <property type="match status" value="1"/>
</dbReference>
<sequence>MSLDYFRSLCDIMETSYGLQPTLNVSIEESVAMFLRICGHNEVQRDVGLRFGRTQETLNRKIFEVLRVTELLGCDYIKTPTTQELRRIPEKLQMDRRYWPYFSGFVGIIDGVHYYVVDYGYPNKQGFLAPYRSSQNGVVRYHMSQFYNGPPPRNKQELVNRCHASLRSVIERTFGVWMKKWRILCEFPRYDIDVKKRMVMATMGLHNFIRILNYFDEDFVEVMGDTNINNVNSENDLDDMERGAKPDGNHMANIRERIANMLWANQNTFH</sequence>
<keyword evidence="6" id="KW-0378">Hydrolase</keyword>
<evidence type="ECO:0000313" key="10">
    <source>
        <dbReference type="EMBL" id="BAA97077.1"/>
    </source>
</evidence>
<keyword evidence="4" id="KW-0540">Nuclease</keyword>
<dbReference type="GO" id="GO:0016787">
    <property type="term" value="F:hydrolase activity"/>
    <property type="evidence" value="ECO:0007669"/>
    <property type="project" value="UniProtKB-KW"/>
</dbReference>
<dbReference type="InterPro" id="IPR027806">
    <property type="entry name" value="HARBI1_dom"/>
</dbReference>
<dbReference type="InterPro" id="IPR045249">
    <property type="entry name" value="HARBI1-like"/>
</dbReference>
<comment type="cofactor">
    <cofactor evidence="1">
        <name>a divalent metal cation</name>
        <dbReference type="ChEBI" id="CHEBI:60240"/>
    </cofactor>
</comment>
<keyword evidence="5" id="KW-0479">Metal-binding</keyword>
<evidence type="ECO:0000256" key="7">
    <source>
        <dbReference type="ARBA" id="ARBA00023242"/>
    </source>
</evidence>
<dbReference type="GO" id="GO:0004518">
    <property type="term" value="F:nuclease activity"/>
    <property type="evidence" value="ECO:0007669"/>
    <property type="project" value="UniProtKB-KW"/>
</dbReference>
<evidence type="ECO:0000259" key="9">
    <source>
        <dbReference type="Pfam" id="PF26138"/>
    </source>
</evidence>
<reference key="1">
    <citation type="journal article" date="2000" name="Nature">
        <title>Sequence and analysis of chromosome 3 of the plant Arabidopsis thaliana.</title>
        <authorList>
            <consortium name="European Union Chromosome 3 Arabidopsis Sequencing Consortium"/>
            <consortium name="Institute for Genomic Research"/>
            <consortium name="Kazusa DNA Research Institute"/>
            <person name="Salanoubat M."/>
            <person name="Lemcke K."/>
            <person name="Rieger M."/>
            <person name="Ansorge W."/>
            <person name="Unseld M."/>
            <person name="Fartmann B."/>
            <person name="Valle G."/>
            <person name="Blocker H."/>
            <person name="Perez-Alonso M."/>
            <person name="Obermaier B."/>
            <person name="Delseny M."/>
            <person name="Boutry M."/>
            <person name="Grivell L.A."/>
            <person name="Mache R."/>
            <person name="Puigdomenech P."/>
            <person name="De Simone V."/>
            <person name="Choisne N."/>
            <person name="Artiguenave F."/>
            <person name="Robert C."/>
            <person name="Brottier P."/>
            <person name="Wincker P."/>
            <person name="Cattolico L."/>
            <person name="Weissenbach J."/>
            <person name="Saurin W."/>
            <person name="Quetier F."/>
            <person name="Schafer M."/>
            <person name="Muller-Auer S."/>
            <person name="Gabel C."/>
            <person name="Fuchs M."/>
            <person name="Benes V."/>
            <person name="Wurmbach E."/>
            <person name="Drzonek H."/>
            <person name="Erfle H."/>
            <person name="Jordan N."/>
            <person name="Bangert S."/>
            <person name="Wiedelmann R."/>
            <person name="Kranz H."/>
            <person name="Voss H."/>
            <person name="Holland R."/>
            <person name="Brandt P."/>
            <person name="Nyakatura G."/>
            <person name="Vezzi A."/>
            <person name="D'Angelo M."/>
            <person name="Pallavicini A."/>
            <person name="Toppo S."/>
            <person name="Simionati B."/>
            <person name="Conrad A."/>
            <person name="Hornischer K."/>
            <person name="Kauer G."/>
            <person name="Lohnert T.H."/>
            <person name="Nordsiek G."/>
            <person name="Reichelt J."/>
            <person name="Scharfe M."/>
            <person name="Schon O."/>
            <person name="Bargues M."/>
            <person name="Terol J."/>
            <person name="Climent J."/>
            <person name="Navarro P."/>
            <person name="Collado C."/>
            <person name="Perez-Perez A."/>
            <person name="Ottenwalder B."/>
            <person name="Duchemin D."/>
            <person name="Cooke R."/>
            <person name="Laudie M."/>
            <person name="Berger-Llauro C."/>
            <person name="Purnelle B."/>
            <person name="Masuy D."/>
            <person name="de Haan M."/>
            <person name="Maarse A.C."/>
            <person name="Alcaraz J.P."/>
            <person name="Cottet A."/>
            <person name="Casacuberta E."/>
            <person name="Monfort A."/>
            <person name="Argiriou A."/>
            <person name="flores M."/>
            <person name="Liguori R."/>
            <person name="Vitale D."/>
            <person name="Mannhaupt G."/>
            <person name="Haase D."/>
            <person name="Schoof H."/>
            <person name="Rudd S."/>
            <person name="Zaccaria P."/>
            <person name="Mewes H.W."/>
            <person name="Mayer K.F."/>
            <person name="Kaul S."/>
            <person name="Town C.D."/>
            <person name="Koo H.L."/>
            <person name="Tallon L.J."/>
            <person name="Jenkins J."/>
            <person name="Rooney T."/>
            <person name="Rizzo M."/>
            <person name="Walts A."/>
            <person name="Utterback T."/>
            <person name="Fujii C.Y."/>
            <person name="Shea T.P."/>
            <person name="Creasy T.H."/>
            <person name="Haas B."/>
            <person name="Maiti R."/>
            <person name="Wu D."/>
            <person name="Peterson J."/>
            <person name="Van Aken S."/>
            <person name="Pai G."/>
            <person name="Militscher J."/>
            <person name="Sellers P."/>
            <person name="Gill J.E."/>
            <person name="Feldblyum T.V."/>
            <person name="Preuss D."/>
            <person name="Lin X."/>
            <person name="Nierman W.C."/>
            <person name="Salzberg S.L."/>
            <person name="White O."/>
            <person name="Venter J.C."/>
            <person name="Fraser C.M."/>
            <person name="Kaneko T."/>
            <person name="Nakamura Y."/>
            <person name="Sato S."/>
            <person name="Kato T."/>
            <person name="Asamizu E."/>
            <person name="Sasamoto S."/>
            <person name="Kimura T."/>
            <person name="Idesawa K."/>
            <person name="Kawashima K."/>
            <person name="Kishida Y."/>
            <person name="Kiyokawa C."/>
            <person name="Kohara M."/>
            <person name="Matsumoto M."/>
            <person name="Matsuno A."/>
            <person name="Muraki A."/>
            <person name="Nakayama S."/>
            <person name="Nakazaki N."/>
            <person name="Shinpo S."/>
            <person name="Takeuchi C."/>
            <person name="Wada T."/>
            <person name="Watanabe A."/>
            <person name="Yamada M."/>
            <person name="Yasuda M."/>
            <person name="Tabata S."/>
        </authorList>
    </citation>
    <scope>NUCLEOTIDE SEQUENCE [LARGE SCALE GENOMIC DNA]</scope>
    <source>
        <strain>cv. Columbia</strain>
    </source>
</reference>
<keyword evidence="7" id="KW-0539">Nucleus</keyword>
<reference evidence="10" key="2">
    <citation type="submission" date="2000-05" db="EMBL/GenBank/DDBJ databases">
        <title>Structural Analysis of Arabidopsis thaliana Chromosome 3. III.</title>
        <authorList>
            <person name="Nakamura Y."/>
        </authorList>
    </citation>
    <scope>NUCLEOTIDE SEQUENCE</scope>
</reference>
<dbReference type="GO" id="GO:0046872">
    <property type="term" value="F:metal ion binding"/>
    <property type="evidence" value="ECO:0007669"/>
    <property type="project" value="UniProtKB-KW"/>
</dbReference>
<dbReference type="AlphaFoldDB" id="Q9LH33"/>
<dbReference type="SUPFAM" id="SSF55681">
    <property type="entry name" value="Class II aaRS and biotin synthetases"/>
    <property type="match status" value="1"/>
</dbReference>
<dbReference type="GO" id="GO:0005634">
    <property type="term" value="C:nucleus"/>
    <property type="evidence" value="ECO:0007669"/>
    <property type="project" value="UniProtKB-SubCell"/>
</dbReference>
<evidence type="ECO:0000259" key="8">
    <source>
        <dbReference type="Pfam" id="PF13359"/>
    </source>
</evidence>
<name>Q9LH33_ARATH</name>
<evidence type="ECO:0000256" key="3">
    <source>
        <dbReference type="ARBA" id="ARBA00006958"/>
    </source>
</evidence>
<comment type="similarity">
    <text evidence="3">Belongs to the HARBI1 family.</text>
</comment>
<protein>
    <submittedName>
        <fullName evidence="10">Gb|AAF63124.1</fullName>
    </submittedName>
</protein>
<comment type="subcellular location">
    <subcellularLocation>
        <location evidence="2">Nucleus</location>
    </subcellularLocation>
</comment>
<proteinExistence type="inferred from homology"/>
<accession>Q9LH33</accession>
<dbReference type="InterPro" id="IPR045864">
    <property type="entry name" value="aa-tRNA-synth_II/BPL/LPL"/>
</dbReference>